<name>A0A8J2JTV1_9HEXA</name>
<reference evidence="1" key="1">
    <citation type="submission" date="2021-06" db="EMBL/GenBank/DDBJ databases">
        <authorList>
            <person name="Hodson N. C."/>
            <person name="Mongue J. A."/>
            <person name="Jaron S. K."/>
        </authorList>
    </citation>
    <scope>NUCLEOTIDE SEQUENCE</scope>
</reference>
<dbReference type="EMBL" id="CAJVCH010081158">
    <property type="protein sequence ID" value="CAG7721619.1"/>
    <property type="molecule type" value="Genomic_DNA"/>
</dbReference>
<sequence>ELIATGELR</sequence>
<gene>
    <name evidence="1" type="ORF">AFUS01_LOCUS10821</name>
</gene>
<accession>A0A8J2JTV1</accession>
<evidence type="ECO:0000313" key="2">
    <source>
        <dbReference type="Proteomes" id="UP000708208"/>
    </source>
</evidence>
<dbReference type="Proteomes" id="UP000708208">
    <property type="component" value="Unassembled WGS sequence"/>
</dbReference>
<protein>
    <submittedName>
        <fullName evidence="1">Uncharacterized protein</fullName>
    </submittedName>
</protein>
<evidence type="ECO:0000313" key="1">
    <source>
        <dbReference type="EMBL" id="CAG7721619.1"/>
    </source>
</evidence>
<comment type="caution">
    <text evidence="1">The sequence shown here is derived from an EMBL/GenBank/DDBJ whole genome shotgun (WGS) entry which is preliminary data.</text>
</comment>
<proteinExistence type="predicted"/>
<keyword evidence="2" id="KW-1185">Reference proteome</keyword>
<organism evidence="1 2">
    <name type="scientific">Allacma fusca</name>
    <dbReference type="NCBI Taxonomy" id="39272"/>
    <lineage>
        <taxon>Eukaryota</taxon>
        <taxon>Metazoa</taxon>
        <taxon>Ecdysozoa</taxon>
        <taxon>Arthropoda</taxon>
        <taxon>Hexapoda</taxon>
        <taxon>Collembola</taxon>
        <taxon>Symphypleona</taxon>
        <taxon>Sminthuridae</taxon>
        <taxon>Allacma</taxon>
    </lineage>
</organism>
<feature type="non-terminal residue" evidence="1">
    <location>
        <position position="1"/>
    </location>
</feature>